<dbReference type="Proteomes" id="UP000622552">
    <property type="component" value="Unassembled WGS sequence"/>
</dbReference>
<dbReference type="RefSeq" id="WP_197005243.1">
    <property type="nucleotide sequence ID" value="NZ_BONS01000025.1"/>
</dbReference>
<dbReference type="EMBL" id="JADOUF010000001">
    <property type="protein sequence ID" value="MBG6138493.1"/>
    <property type="molecule type" value="Genomic_DNA"/>
</dbReference>
<name>A0A8J7GUP9_9ACTN</name>
<feature type="region of interest" description="Disordered" evidence="1">
    <location>
        <begin position="1"/>
        <end position="56"/>
    </location>
</feature>
<reference evidence="2" key="1">
    <citation type="submission" date="2020-11" db="EMBL/GenBank/DDBJ databases">
        <title>Sequencing the genomes of 1000 actinobacteria strains.</title>
        <authorList>
            <person name="Klenk H.-P."/>
        </authorList>
    </citation>
    <scope>NUCLEOTIDE SEQUENCE</scope>
    <source>
        <strain evidence="2">DSM 45356</strain>
    </source>
</reference>
<keyword evidence="3" id="KW-1185">Reference proteome</keyword>
<proteinExistence type="predicted"/>
<gene>
    <name evidence="2" type="ORF">IW245_004687</name>
</gene>
<evidence type="ECO:0000313" key="3">
    <source>
        <dbReference type="Proteomes" id="UP000622552"/>
    </source>
</evidence>
<organism evidence="2 3">
    <name type="scientific">Longispora fulva</name>
    <dbReference type="NCBI Taxonomy" id="619741"/>
    <lineage>
        <taxon>Bacteria</taxon>
        <taxon>Bacillati</taxon>
        <taxon>Actinomycetota</taxon>
        <taxon>Actinomycetes</taxon>
        <taxon>Micromonosporales</taxon>
        <taxon>Micromonosporaceae</taxon>
        <taxon>Longispora</taxon>
    </lineage>
</organism>
<feature type="compositionally biased region" description="Acidic residues" evidence="1">
    <location>
        <begin position="40"/>
        <end position="49"/>
    </location>
</feature>
<evidence type="ECO:0000313" key="2">
    <source>
        <dbReference type="EMBL" id="MBG6138493.1"/>
    </source>
</evidence>
<evidence type="ECO:0000256" key="1">
    <source>
        <dbReference type="SAM" id="MobiDB-lite"/>
    </source>
</evidence>
<protein>
    <submittedName>
        <fullName evidence="2">Uncharacterized protein</fullName>
    </submittedName>
</protein>
<accession>A0A8J7GUP9</accession>
<dbReference type="AlphaFoldDB" id="A0A8J7GUP9"/>
<sequence>MNDKTSRQSYDSTVDTEPFPGGAPTTEHKRRSEHSTEPAEGPDEPEYTGEEPSRQR</sequence>
<comment type="caution">
    <text evidence="2">The sequence shown here is derived from an EMBL/GenBank/DDBJ whole genome shotgun (WGS) entry which is preliminary data.</text>
</comment>